<evidence type="ECO:0000313" key="1">
    <source>
        <dbReference type="EMBL" id="GME78172.1"/>
    </source>
</evidence>
<dbReference type="Proteomes" id="UP001165064">
    <property type="component" value="Unassembled WGS sequence"/>
</dbReference>
<accession>A0ACB5T004</accession>
<comment type="caution">
    <text evidence="1">The sequence shown here is derived from an EMBL/GenBank/DDBJ whole genome shotgun (WGS) entry which is preliminary data.</text>
</comment>
<keyword evidence="2" id="KW-1185">Reference proteome</keyword>
<name>A0ACB5T004_AMBMO</name>
<reference evidence="1" key="1">
    <citation type="submission" date="2023-04" db="EMBL/GenBank/DDBJ databases">
        <title>Ambrosiozyma monospora NBRC 10751.</title>
        <authorList>
            <person name="Ichikawa N."/>
            <person name="Sato H."/>
            <person name="Tonouchi N."/>
        </authorList>
    </citation>
    <scope>NUCLEOTIDE SEQUENCE</scope>
    <source>
        <strain evidence="1">NBRC 10751</strain>
    </source>
</reference>
<proteinExistence type="predicted"/>
<gene>
    <name evidence="1" type="ORF">Amon02_000333400</name>
</gene>
<protein>
    <submittedName>
        <fullName evidence="1">Unnamed protein product</fullName>
    </submittedName>
</protein>
<dbReference type="EMBL" id="BSXS01002084">
    <property type="protein sequence ID" value="GME78172.1"/>
    <property type="molecule type" value="Genomic_DNA"/>
</dbReference>
<organism evidence="1 2">
    <name type="scientific">Ambrosiozyma monospora</name>
    <name type="common">Yeast</name>
    <name type="synonym">Endomycopsis monosporus</name>
    <dbReference type="NCBI Taxonomy" id="43982"/>
    <lineage>
        <taxon>Eukaryota</taxon>
        <taxon>Fungi</taxon>
        <taxon>Dikarya</taxon>
        <taxon>Ascomycota</taxon>
        <taxon>Saccharomycotina</taxon>
        <taxon>Pichiomycetes</taxon>
        <taxon>Pichiales</taxon>
        <taxon>Pichiaceae</taxon>
        <taxon>Ambrosiozyma</taxon>
    </lineage>
</organism>
<evidence type="ECO:0000313" key="2">
    <source>
        <dbReference type="Proteomes" id="UP001165064"/>
    </source>
</evidence>
<sequence length="408" mass="46260">MRDISFAMHSDYKDLLYNYINELSNLKIGWLNAKRYGLAYWLDHNRLQEVMEKIARNEFFKHQEDHDGAKDPSVCSIFYLSLKKKQVLLGLWRTAVGHPEQAKMIKFLNNDFKEKRWRSAANKNAFVLLGKHRYVDAAYFFLLADALKDSVNVIINKLNDIPLAIAVARSYEGSDNGPVLKHIIINTILPEAVISGNRWMISWCFWMMGDKAGSIQSLIKPMNLVISDIKKHAPDFKSPTAQNTQHQVNSLNNEDPVLLLMYDSLRTRQLDYFKGASNMNPQFEFEFAVKAATVYQEMGCDFISLYLVRNWEFLEVEPSATVPASKSKSSTVNSEFSTGVIKKIGSGSGTSVQEPMGILDNFMSPQTTKTSTPLEDAIDSSNKYKKNKIQPPVAAFAEPDMSAFDFGF</sequence>